<keyword evidence="9" id="KW-1185">Reference proteome</keyword>
<comment type="catalytic activity">
    <reaction evidence="5">
        <text>a long-chain fatty acid + ATP + CoA = a long-chain fatty acyl-CoA + AMP + diphosphate</text>
        <dbReference type="Rhea" id="RHEA:15421"/>
        <dbReference type="ChEBI" id="CHEBI:30616"/>
        <dbReference type="ChEBI" id="CHEBI:33019"/>
        <dbReference type="ChEBI" id="CHEBI:57287"/>
        <dbReference type="ChEBI" id="CHEBI:57560"/>
        <dbReference type="ChEBI" id="CHEBI:83139"/>
        <dbReference type="ChEBI" id="CHEBI:456215"/>
        <dbReference type="EC" id="6.2.1.3"/>
    </reaction>
    <physiologicalReaction direction="left-to-right" evidence="5">
        <dbReference type="Rhea" id="RHEA:15422"/>
    </physiologicalReaction>
</comment>
<dbReference type="PROSITE" id="PS00455">
    <property type="entry name" value="AMP_BINDING"/>
    <property type="match status" value="1"/>
</dbReference>
<feature type="domain" description="AMP-dependent synthetase/ligase" evidence="7">
    <location>
        <begin position="21"/>
        <end position="435"/>
    </location>
</feature>
<evidence type="ECO:0000256" key="6">
    <source>
        <dbReference type="ARBA" id="ARBA00032875"/>
    </source>
</evidence>
<accession>A0ABV4CNP3</accession>
<keyword evidence="2" id="KW-0436">Ligase</keyword>
<dbReference type="InterPro" id="IPR042099">
    <property type="entry name" value="ANL_N_sf"/>
</dbReference>
<dbReference type="SUPFAM" id="SSF56801">
    <property type="entry name" value="Acetyl-CoA synthetase-like"/>
    <property type="match status" value="1"/>
</dbReference>
<dbReference type="Gene3D" id="3.30.300.30">
    <property type="match status" value="1"/>
</dbReference>
<gene>
    <name evidence="8" type="ORF">AB8O55_16690</name>
</gene>
<sequence>MSSAHRVHRAVEGRTITELLRRNALSFPDHPALTSGLGGDATTWTWSQLRSEVAALTRGLSALGLRSGDRMLIAMSSRPEHWVVDLAAIHLGALPCTTYDTLSTEQIRFVAQHSAATVVVLEGAEQLRRWQPVLDELPDLRAVVALDPAIVAPGDLRFVGYADLRGDPTPADVDATFEDLTEQATPETPLTVVYTSGTTGEPKGVVLSHRNVIHESTMQDHLIPVPEHPRTVAYLPLAHIAERVLGIYMPICNAGHVTLCPDPDQLLPSLVSARPHGFFGVPRVWEKLAAGLEARLGGLDDQQAVAVAGARDIALEVFRLRSADKEVPADLQDRHDQLDSAVLRPIRAAIGLDDCRRAVSGAAPIPTAVLEFLASLGLAVYEVWGLSETTGAATVSTPEAFALGAVGRPGPGIEVSLAEDGELLVRGPVVFPGYLAPDGGVEAATDPDGWLATGDIGTVDERGMVTITDRKKDIIITDGGKNIAPTRIESLLRSHPLVAQAVAIGDRRRYVTALLVLDEEGGPAWARANGIGTTSLAELARHPRVHAALDDVVAEANTHLARVEQVKTYRVLAGPWTAESGELTPKLSLRRPVIAERHAATIDAMYA</sequence>
<evidence type="ECO:0000256" key="2">
    <source>
        <dbReference type="ARBA" id="ARBA00022598"/>
    </source>
</evidence>
<proteinExistence type="inferred from homology"/>
<evidence type="ECO:0000256" key="3">
    <source>
        <dbReference type="ARBA" id="ARBA00022832"/>
    </source>
</evidence>
<evidence type="ECO:0000256" key="5">
    <source>
        <dbReference type="ARBA" id="ARBA00024484"/>
    </source>
</evidence>
<evidence type="ECO:0000313" key="9">
    <source>
        <dbReference type="Proteomes" id="UP001564626"/>
    </source>
</evidence>
<dbReference type="RefSeq" id="WP_345362604.1">
    <property type="nucleotide sequence ID" value="NZ_BAABII010000007.1"/>
</dbReference>
<dbReference type="PANTHER" id="PTHR43272:SF32">
    <property type="entry name" value="AMP-DEPENDENT SYNTHETASE_LIGASE DOMAIN-CONTAINING PROTEIN"/>
    <property type="match status" value="1"/>
</dbReference>
<organism evidence="8 9">
    <name type="scientific">Saccharopolyspora cebuensis</name>
    <dbReference type="NCBI Taxonomy" id="418759"/>
    <lineage>
        <taxon>Bacteria</taxon>
        <taxon>Bacillati</taxon>
        <taxon>Actinomycetota</taxon>
        <taxon>Actinomycetes</taxon>
        <taxon>Pseudonocardiales</taxon>
        <taxon>Pseudonocardiaceae</taxon>
        <taxon>Saccharopolyspora</taxon>
    </lineage>
</organism>
<evidence type="ECO:0000256" key="1">
    <source>
        <dbReference type="ARBA" id="ARBA00006432"/>
    </source>
</evidence>
<dbReference type="InterPro" id="IPR045851">
    <property type="entry name" value="AMP-bd_C_sf"/>
</dbReference>
<dbReference type="Proteomes" id="UP001564626">
    <property type="component" value="Unassembled WGS sequence"/>
</dbReference>
<keyword evidence="4" id="KW-0443">Lipid metabolism</keyword>
<evidence type="ECO:0000313" key="8">
    <source>
        <dbReference type="EMBL" id="MEY8041049.1"/>
    </source>
</evidence>
<name>A0ABV4CNP3_9PSEU</name>
<comment type="caution">
    <text evidence="8">The sequence shown here is derived from an EMBL/GenBank/DDBJ whole genome shotgun (WGS) entry which is preliminary data.</text>
</comment>
<evidence type="ECO:0000256" key="4">
    <source>
        <dbReference type="ARBA" id="ARBA00023098"/>
    </source>
</evidence>
<protein>
    <recommendedName>
        <fullName evidence="6">Acyl-CoA synthetase</fullName>
    </recommendedName>
</protein>
<keyword evidence="3" id="KW-0276">Fatty acid metabolism</keyword>
<dbReference type="InterPro" id="IPR020845">
    <property type="entry name" value="AMP-binding_CS"/>
</dbReference>
<dbReference type="Pfam" id="PF23562">
    <property type="entry name" value="AMP-binding_C_3"/>
    <property type="match status" value="1"/>
</dbReference>
<reference evidence="8 9" key="1">
    <citation type="submission" date="2024-08" db="EMBL/GenBank/DDBJ databases">
        <title>Genome mining of Saccharopolyspora cebuensis PGLac3 from Nigerian medicinal plant.</title>
        <authorList>
            <person name="Ezeobiora C.E."/>
            <person name="Igbokwe N.H."/>
            <person name="Amin D.H."/>
            <person name="Mendie U.E."/>
        </authorList>
    </citation>
    <scope>NUCLEOTIDE SEQUENCE [LARGE SCALE GENOMIC DNA]</scope>
    <source>
        <strain evidence="8 9">PGLac3</strain>
    </source>
</reference>
<dbReference type="EMBL" id="JBGEHV010000030">
    <property type="protein sequence ID" value="MEY8041049.1"/>
    <property type="molecule type" value="Genomic_DNA"/>
</dbReference>
<evidence type="ECO:0000259" key="7">
    <source>
        <dbReference type="Pfam" id="PF00501"/>
    </source>
</evidence>
<comment type="similarity">
    <text evidence="1">Belongs to the ATP-dependent AMP-binding enzyme family.</text>
</comment>
<dbReference type="InterPro" id="IPR000873">
    <property type="entry name" value="AMP-dep_synth/lig_dom"/>
</dbReference>
<dbReference type="PANTHER" id="PTHR43272">
    <property type="entry name" value="LONG-CHAIN-FATTY-ACID--COA LIGASE"/>
    <property type="match status" value="1"/>
</dbReference>
<dbReference type="Gene3D" id="3.40.50.12780">
    <property type="entry name" value="N-terminal domain of ligase-like"/>
    <property type="match status" value="2"/>
</dbReference>
<dbReference type="Pfam" id="PF00501">
    <property type="entry name" value="AMP-binding"/>
    <property type="match status" value="1"/>
</dbReference>
<dbReference type="CDD" id="cd05907">
    <property type="entry name" value="VL_LC_FACS_like"/>
    <property type="match status" value="1"/>
</dbReference>